<dbReference type="PANTHER" id="PTHR40661:SF3">
    <property type="entry name" value="FELS-1 PROPHAGE TRANSCRIPTIONAL REGULATOR"/>
    <property type="match status" value="1"/>
</dbReference>
<dbReference type="InterPro" id="IPR010982">
    <property type="entry name" value="Lambda_DNA-bd_dom_sf"/>
</dbReference>
<keyword evidence="3" id="KW-0804">Transcription</keyword>
<accession>A0A856QJV2</accession>
<gene>
    <name evidence="5" type="ORF">E4T21_00460</name>
</gene>
<keyword evidence="1" id="KW-0805">Transcription regulation</keyword>
<keyword evidence="2" id="KW-0238">DNA-binding</keyword>
<dbReference type="SMART" id="SM00530">
    <property type="entry name" value="HTH_XRE"/>
    <property type="match status" value="1"/>
</dbReference>
<evidence type="ECO:0000256" key="3">
    <source>
        <dbReference type="ARBA" id="ARBA00023163"/>
    </source>
</evidence>
<dbReference type="KEGG" id="hbh:E4T21_00460"/>
<evidence type="ECO:0000256" key="2">
    <source>
        <dbReference type="ARBA" id="ARBA00023125"/>
    </source>
</evidence>
<name>A0A856QJV2_9GAMM</name>
<dbReference type="GO" id="GO:0003677">
    <property type="term" value="F:DNA binding"/>
    <property type="evidence" value="ECO:0007669"/>
    <property type="project" value="UniProtKB-KW"/>
</dbReference>
<reference evidence="5" key="1">
    <citation type="submission" date="2021-02" db="EMBL/GenBank/DDBJ databases">
        <title>Strain Y2R2, a novel species of the genus Halomonas.</title>
        <authorList>
            <person name="Huang H."/>
        </authorList>
    </citation>
    <scope>NUCLEOTIDE SEQUENCE</scope>
    <source>
        <strain evidence="5">Y2R2</strain>
    </source>
</reference>
<dbReference type="Pfam" id="PF01381">
    <property type="entry name" value="HTH_3"/>
    <property type="match status" value="1"/>
</dbReference>
<dbReference type="InterPro" id="IPR001387">
    <property type="entry name" value="Cro/C1-type_HTH"/>
</dbReference>
<keyword evidence="6" id="KW-1185">Reference proteome</keyword>
<dbReference type="Gene3D" id="1.10.260.40">
    <property type="entry name" value="lambda repressor-like DNA-binding domains"/>
    <property type="match status" value="1"/>
</dbReference>
<evidence type="ECO:0000313" key="6">
    <source>
        <dbReference type="Proteomes" id="UP000324285"/>
    </source>
</evidence>
<dbReference type="Proteomes" id="UP000324285">
    <property type="component" value="Chromosome"/>
</dbReference>
<sequence length="201" mass="22038">MFMLICSYVLKTYCTFVHMSKLFGVRVSFHERLKAERLRMQLSQEKFAQLAGVSNRSQANYESGDRKPQIDYIEALADAGVDTLYLMTGRKEAAAPDAASLGGSGMLASRRTSRTLFSFDRTRSRPCPCSTGCGSRNRGDGLGVGEQADQIVIRASDAGRAGGAWMLLSDNSHYQPEMIPPEKMSSVELLGRCVVKIGRIA</sequence>
<evidence type="ECO:0000256" key="1">
    <source>
        <dbReference type="ARBA" id="ARBA00023015"/>
    </source>
</evidence>
<proteinExistence type="predicted"/>
<protein>
    <submittedName>
        <fullName evidence="5">Helix-turn-helix domain-containing protein</fullName>
    </submittedName>
</protein>
<dbReference type="SUPFAM" id="SSF47413">
    <property type="entry name" value="lambda repressor-like DNA-binding domains"/>
    <property type="match status" value="1"/>
</dbReference>
<feature type="domain" description="HTH cro/C1-type" evidence="4">
    <location>
        <begin position="33"/>
        <end position="86"/>
    </location>
</feature>
<dbReference type="CDD" id="cd00093">
    <property type="entry name" value="HTH_XRE"/>
    <property type="match status" value="1"/>
</dbReference>
<evidence type="ECO:0000313" key="5">
    <source>
        <dbReference type="EMBL" id="QEM80194.2"/>
    </source>
</evidence>
<dbReference type="EMBL" id="CP038437">
    <property type="protein sequence ID" value="QEM80194.2"/>
    <property type="molecule type" value="Genomic_DNA"/>
</dbReference>
<evidence type="ECO:0000259" key="4">
    <source>
        <dbReference type="PROSITE" id="PS50943"/>
    </source>
</evidence>
<dbReference type="AlphaFoldDB" id="A0A856QJV2"/>
<dbReference type="PROSITE" id="PS50943">
    <property type="entry name" value="HTH_CROC1"/>
    <property type="match status" value="1"/>
</dbReference>
<organism evidence="5 6">
    <name type="scientific">Halomonas binhaiensis</name>
    <dbReference type="NCBI Taxonomy" id="2562282"/>
    <lineage>
        <taxon>Bacteria</taxon>
        <taxon>Pseudomonadati</taxon>
        <taxon>Pseudomonadota</taxon>
        <taxon>Gammaproteobacteria</taxon>
        <taxon>Oceanospirillales</taxon>
        <taxon>Halomonadaceae</taxon>
        <taxon>Halomonas</taxon>
    </lineage>
</organism>
<dbReference type="PANTHER" id="PTHR40661">
    <property type="match status" value="1"/>
</dbReference>